<dbReference type="InterPro" id="IPR013021">
    <property type="entry name" value="Myo-inos-1-P_Synthase_GAPDH"/>
</dbReference>
<evidence type="ECO:0000313" key="2">
    <source>
        <dbReference type="EMBL" id="APT47289.1"/>
    </source>
</evidence>
<gene>
    <name evidence="2" type="ORF">BSA145_16280</name>
</gene>
<accession>A0A1L6ZL99</accession>
<dbReference type="InterPro" id="IPR036291">
    <property type="entry name" value="NAD(P)-bd_dom_sf"/>
</dbReference>
<dbReference type="Proteomes" id="UP000185426">
    <property type="component" value="Chromosome"/>
</dbReference>
<dbReference type="SUPFAM" id="SSF51735">
    <property type="entry name" value="NAD(P)-binding Rossmann-fold domains"/>
    <property type="match status" value="1"/>
</dbReference>
<proteinExistence type="predicted"/>
<dbReference type="PANTHER" id="PTHR43125">
    <property type="entry name" value="INOSITOL-3-PHOSPHATE SYNTHASE"/>
    <property type="match status" value="1"/>
</dbReference>
<organism evidence="2 3">
    <name type="scientific">Bacillus safensis</name>
    <dbReference type="NCBI Taxonomy" id="561879"/>
    <lineage>
        <taxon>Bacteria</taxon>
        <taxon>Bacillati</taxon>
        <taxon>Bacillota</taxon>
        <taxon>Bacilli</taxon>
        <taxon>Bacillales</taxon>
        <taxon>Bacillaceae</taxon>
        <taxon>Bacillus</taxon>
    </lineage>
</organism>
<dbReference type="Gene3D" id="3.30.360.10">
    <property type="entry name" value="Dihydrodipicolinate Reductase, domain 2"/>
    <property type="match status" value="1"/>
</dbReference>
<dbReference type="Pfam" id="PF01658">
    <property type="entry name" value="Inos-1-P_synth"/>
    <property type="match status" value="1"/>
</dbReference>
<name>A0A1L6ZL99_BACIA</name>
<dbReference type="GO" id="GO:0006021">
    <property type="term" value="P:inositol biosynthetic process"/>
    <property type="evidence" value="ECO:0007669"/>
    <property type="project" value="TreeGrafter"/>
</dbReference>
<dbReference type="InterPro" id="IPR052199">
    <property type="entry name" value="MIPS"/>
</dbReference>
<dbReference type="Gene3D" id="3.40.50.720">
    <property type="entry name" value="NAD(P)-binding Rossmann-like Domain"/>
    <property type="match status" value="1"/>
</dbReference>
<dbReference type="EMBL" id="CP015607">
    <property type="protein sequence ID" value="APT47289.1"/>
    <property type="molecule type" value="Genomic_DNA"/>
</dbReference>
<dbReference type="GO" id="GO:0004512">
    <property type="term" value="F:inositol-3-phosphate synthase activity"/>
    <property type="evidence" value="ECO:0007669"/>
    <property type="project" value="TreeGrafter"/>
</dbReference>
<evidence type="ECO:0000259" key="1">
    <source>
        <dbReference type="Pfam" id="PF01658"/>
    </source>
</evidence>
<dbReference type="AlphaFoldDB" id="A0A1L6ZL99"/>
<protein>
    <submittedName>
        <fullName evidence="2">Myo-inositol-1-phosphate synthase</fullName>
    </submittedName>
</protein>
<evidence type="ECO:0000313" key="3">
    <source>
        <dbReference type="Proteomes" id="UP000185426"/>
    </source>
</evidence>
<dbReference type="SUPFAM" id="SSF55347">
    <property type="entry name" value="Glyceraldehyde-3-phosphate dehydrogenase-like, C-terminal domain"/>
    <property type="match status" value="1"/>
</dbReference>
<reference evidence="2 3" key="1">
    <citation type="submission" date="2016-05" db="EMBL/GenBank/DDBJ databases">
        <title>Complete Genome and Methylome Analysis of Psychrotrophic Bacterial Isolates from Antarctic Lake Untersee.</title>
        <authorList>
            <person name="Fomenkov A."/>
            <person name="Akimov V.N."/>
            <person name="Vasilyeva L.V."/>
            <person name="Andersen D."/>
            <person name="Vincze T."/>
            <person name="Roberts R.J."/>
        </authorList>
    </citation>
    <scope>NUCLEOTIDE SEQUENCE [LARGE SCALE GENOMIC DNA]</scope>
    <source>
        <strain evidence="2 3">U14-5</strain>
    </source>
</reference>
<sequence length="362" mass="39161">MKMTKVRVAIAGVGSCASSIVQFVELAKEKVDTLSGVMHDVIGGYHLSDVEFVAAFEVDQNKVGKDLSEAIFTKPTAAVKHLDVPFFQVPVEAGPLCDGLEGDLSNCIQPHEHSLKMNTHDVTQRLKDVQADVLVCFLPTGSFEAVRVYAEACAHAQTAFINATPEPVANDTEFVKMFEESNTPLLGDDLRSHLGATTLHTALIELLKSRGIDITNTYQLNVGGNTDFLNLANPMRSTSKQKSKRKALFASGIDASEVAAGPNGYVSYLGDHKVCFLRLEGNSVLDSDISLEIRLQVEDSPNSAGVIANAMRVAKAAKDMNHSGVIHDVCPFLFKSPPIGQVDSESLRLFNEYVANAELKKV</sequence>
<feature type="domain" description="Myo-inositol-1-phosphate synthase GAPDH-like" evidence="1">
    <location>
        <begin position="195"/>
        <end position="300"/>
    </location>
</feature>
<dbReference type="PANTHER" id="PTHR43125:SF1">
    <property type="entry name" value="INOSITOL-3-PHOSPHATE SYNTHASE"/>
    <property type="match status" value="1"/>
</dbReference>